<keyword evidence="1" id="KW-0812">Transmembrane</keyword>
<organism evidence="2 3">
    <name type="scientific">Mycoplasma mycoides subsp. capri</name>
    <dbReference type="NCBI Taxonomy" id="40477"/>
    <lineage>
        <taxon>Bacteria</taxon>
        <taxon>Bacillati</taxon>
        <taxon>Mycoplasmatota</taxon>
        <taxon>Mollicutes</taxon>
        <taxon>Mycoplasmataceae</taxon>
        <taxon>Mycoplasma</taxon>
    </lineage>
</organism>
<keyword evidence="1" id="KW-1133">Transmembrane helix</keyword>
<proteinExistence type="predicted"/>
<dbReference type="RefSeq" id="WP_020862981.1">
    <property type="nucleotide sequence ID" value="NZ_CP012387.1"/>
</dbReference>
<dbReference type="AlphaFoldDB" id="A0AB38GEN3"/>
<reference evidence="2 3" key="1">
    <citation type="submission" date="2018-05" db="EMBL/GenBank/DDBJ databases">
        <authorList>
            <person name="Falquet L."/>
            <person name="Falquet L."/>
        </authorList>
    </citation>
    <scope>NUCLEOTIDE SEQUENCE [LARGE SCALE GENOMIC DNA]</scope>
    <source>
        <strain evidence="2 3">GM12</strain>
    </source>
</reference>
<keyword evidence="1" id="KW-0472">Membrane</keyword>
<name>A0AB38GEN3_MYCMC</name>
<gene>
    <name evidence="2" type="ORF">MMC68T_00775</name>
</gene>
<evidence type="ECO:0000256" key="1">
    <source>
        <dbReference type="SAM" id="Phobius"/>
    </source>
</evidence>
<evidence type="ECO:0000313" key="3">
    <source>
        <dbReference type="Proteomes" id="UP000290347"/>
    </source>
</evidence>
<protein>
    <submittedName>
        <fullName evidence="2">Uncharacterized protein</fullName>
    </submittedName>
</protein>
<feature type="transmembrane region" description="Helical" evidence="1">
    <location>
        <begin position="14"/>
        <end position="38"/>
    </location>
</feature>
<dbReference type="EMBL" id="LS483515">
    <property type="protein sequence ID" value="SRX72037.1"/>
    <property type="molecule type" value="Genomic_DNA"/>
</dbReference>
<accession>A0AB38GEN3</accession>
<evidence type="ECO:0000313" key="2">
    <source>
        <dbReference type="EMBL" id="SRX72037.1"/>
    </source>
</evidence>
<sequence>MIIFTQQTSHIPTWAVYLILVLGFFGLIISLYGASTAFKYNKNLKNKNNYKKVLNLLSTRQAYSWTQIDNIDQQGYFLIGITLKDSNYNKEKPLITLLKITDLKTDISRFKSNINDYKNIINYLKQYNLTTKDLVFIIIEKVENSDELDKLLIEWNSLISA</sequence>
<dbReference type="Proteomes" id="UP000290347">
    <property type="component" value="Chromosome"/>
</dbReference>